<name>A0A6A5UJ39_9PLEO</name>
<organism evidence="2 3">
    <name type="scientific">Byssothecium circinans</name>
    <dbReference type="NCBI Taxonomy" id="147558"/>
    <lineage>
        <taxon>Eukaryota</taxon>
        <taxon>Fungi</taxon>
        <taxon>Dikarya</taxon>
        <taxon>Ascomycota</taxon>
        <taxon>Pezizomycotina</taxon>
        <taxon>Dothideomycetes</taxon>
        <taxon>Pleosporomycetidae</taxon>
        <taxon>Pleosporales</taxon>
        <taxon>Massarineae</taxon>
        <taxon>Massarinaceae</taxon>
        <taxon>Byssothecium</taxon>
    </lineage>
</organism>
<feature type="compositionally biased region" description="Basic and acidic residues" evidence="1">
    <location>
        <begin position="80"/>
        <end position="90"/>
    </location>
</feature>
<reference evidence="2" key="1">
    <citation type="journal article" date="2020" name="Stud. Mycol.">
        <title>101 Dothideomycetes genomes: a test case for predicting lifestyles and emergence of pathogens.</title>
        <authorList>
            <person name="Haridas S."/>
            <person name="Albert R."/>
            <person name="Binder M."/>
            <person name="Bloem J."/>
            <person name="Labutti K."/>
            <person name="Salamov A."/>
            <person name="Andreopoulos B."/>
            <person name="Baker S."/>
            <person name="Barry K."/>
            <person name="Bills G."/>
            <person name="Bluhm B."/>
            <person name="Cannon C."/>
            <person name="Castanera R."/>
            <person name="Culley D."/>
            <person name="Daum C."/>
            <person name="Ezra D."/>
            <person name="Gonzalez J."/>
            <person name="Henrissat B."/>
            <person name="Kuo A."/>
            <person name="Liang C."/>
            <person name="Lipzen A."/>
            <person name="Lutzoni F."/>
            <person name="Magnuson J."/>
            <person name="Mondo S."/>
            <person name="Nolan M."/>
            <person name="Ohm R."/>
            <person name="Pangilinan J."/>
            <person name="Park H.-J."/>
            <person name="Ramirez L."/>
            <person name="Alfaro M."/>
            <person name="Sun H."/>
            <person name="Tritt A."/>
            <person name="Yoshinaga Y."/>
            <person name="Zwiers L.-H."/>
            <person name="Turgeon B."/>
            <person name="Goodwin S."/>
            <person name="Spatafora J."/>
            <person name="Crous P."/>
            <person name="Grigoriev I."/>
        </authorList>
    </citation>
    <scope>NUCLEOTIDE SEQUENCE</scope>
    <source>
        <strain evidence="2">CBS 675.92</strain>
    </source>
</reference>
<feature type="region of interest" description="Disordered" evidence="1">
    <location>
        <begin position="60"/>
        <end position="98"/>
    </location>
</feature>
<keyword evidence="3" id="KW-1185">Reference proteome</keyword>
<gene>
    <name evidence="2" type="ORF">CC80DRAFT_13182</name>
</gene>
<accession>A0A6A5UJ39</accession>
<dbReference type="Proteomes" id="UP000800035">
    <property type="component" value="Unassembled WGS sequence"/>
</dbReference>
<dbReference type="EMBL" id="ML976977">
    <property type="protein sequence ID" value="KAF1963792.1"/>
    <property type="molecule type" value="Genomic_DNA"/>
</dbReference>
<dbReference type="AlphaFoldDB" id="A0A6A5UJ39"/>
<sequence length="98" mass="11552">MRVKRCPYRTSTLFERLPVPTLRRVCIYALPKEKFQQATLNRSTQGKKCGARKYERTYGRDQNECGRTQRPPSNRQGFQIEERKGEDCGRQRPSSPSW</sequence>
<evidence type="ECO:0000313" key="2">
    <source>
        <dbReference type="EMBL" id="KAF1963792.1"/>
    </source>
</evidence>
<evidence type="ECO:0000313" key="3">
    <source>
        <dbReference type="Proteomes" id="UP000800035"/>
    </source>
</evidence>
<evidence type="ECO:0000256" key="1">
    <source>
        <dbReference type="SAM" id="MobiDB-lite"/>
    </source>
</evidence>
<protein>
    <submittedName>
        <fullName evidence="2">Uncharacterized protein</fullName>
    </submittedName>
</protein>
<proteinExistence type="predicted"/>